<gene>
    <name evidence="3" type="ORF">DB32_006028</name>
</gene>
<name>A0A0F6SGL0_9BACT</name>
<feature type="domain" description="Phage head morphogenesis" evidence="2">
    <location>
        <begin position="57"/>
        <end position="171"/>
    </location>
</feature>
<accession>A0A0F6SGL0</accession>
<dbReference type="NCBIfam" id="TIGR01641">
    <property type="entry name" value="phageSPP1_gp7"/>
    <property type="match status" value="1"/>
</dbReference>
<organism evidence="3 4">
    <name type="scientific">Sandaracinus amylolyticus</name>
    <dbReference type="NCBI Taxonomy" id="927083"/>
    <lineage>
        <taxon>Bacteria</taxon>
        <taxon>Pseudomonadati</taxon>
        <taxon>Myxococcota</taxon>
        <taxon>Polyangia</taxon>
        <taxon>Polyangiales</taxon>
        <taxon>Sandaracinaceae</taxon>
        <taxon>Sandaracinus</taxon>
    </lineage>
</organism>
<dbReference type="RefSeq" id="WP_053235978.1">
    <property type="nucleotide sequence ID" value="NZ_CP011125.1"/>
</dbReference>
<dbReference type="InterPro" id="IPR006528">
    <property type="entry name" value="Phage_head_morphogenesis_dom"/>
</dbReference>
<feature type="compositionally biased region" description="Basic and acidic residues" evidence="1">
    <location>
        <begin position="184"/>
        <end position="194"/>
    </location>
</feature>
<dbReference type="EMBL" id="CP011125">
    <property type="protein sequence ID" value="AKF08879.1"/>
    <property type="molecule type" value="Genomic_DNA"/>
</dbReference>
<evidence type="ECO:0000259" key="2">
    <source>
        <dbReference type="Pfam" id="PF04233"/>
    </source>
</evidence>
<dbReference type="Pfam" id="PF04233">
    <property type="entry name" value="Phage_Mu_F"/>
    <property type="match status" value="1"/>
</dbReference>
<dbReference type="KEGG" id="samy:DB32_006028"/>
<dbReference type="Proteomes" id="UP000034883">
    <property type="component" value="Chromosome"/>
</dbReference>
<sequence>MPFLEAIEEFIRRGTIEGGGLGILTPEEFYALSDAYRTRAFTASRLLTEELVRRAYDALVAALEQGGTLRDFARALGAGEVVAGPGSTGYLETVFRTNIQGAYGAGRYRQIKAIASDPDLAAARPYVEYRTAGDNRVRPAHVALDRTVYRVDSAAWERIAPPNGFNCRCSMVLRRARDVDARRVIDDPPERADDGFDAPPAPEL</sequence>
<proteinExistence type="predicted"/>
<dbReference type="OrthoDB" id="9813502at2"/>
<feature type="region of interest" description="Disordered" evidence="1">
    <location>
        <begin position="184"/>
        <end position="204"/>
    </location>
</feature>
<evidence type="ECO:0000313" key="3">
    <source>
        <dbReference type="EMBL" id="AKF08879.1"/>
    </source>
</evidence>
<evidence type="ECO:0000256" key="1">
    <source>
        <dbReference type="SAM" id="MobiDB-lite"/>
    </source>
</evidence>
<reference evidence="3 4" key="1">
    <citation type="submission" date="2015-03" db="EMBL/GenBank/DDBJ databases">
        <title>Genome assembly of Sandaracinus amylolyticus DSM 53668.</title>
        <authorList>
            <person name="Sharma G."/>
            <person name="Subramanian S."/>
        </authorList>
    </citation>
    <scope>NUCLEOTIDE SEQUENCE [LARGE SCALE GENOMIC DNA]</scope>
    <source>
        <strain evidence="3 4">DSM 53668</strain>
    </source>
</reference>
<dbReference type="STRING" id="927083.DB32_006028"/>
<keyword evidence="4" id="KW-1185">Reference proteome</keyword>
<dbReference type="AlphaFoldDB" id="A0A0F6SGL0"/>
<protein>
    <submittedName>
        <fullName evidence="3">Phage (Mu-like) virion morphogenesis protein</fullName>
    </submittedName>
</protein>
<evidence type="ECO:0000313" key="4">
    <source>
        <dbReference type="Proteomes" id="UP000034883"/>
    </source>
</evidence>